<comment type="similarity">
    <text evidence="1">Belongs to the glyoxalase I family.</text>
</comment>
<dbReference type="InterPro" id="IPR004360">
    <property type="entry name" value="Glyas_Fos-R_dOase_dom"/>
</dbReference>
<dbReference type="Pfam" id="PF21701">
    <property type="entry name" value="GLOD4_C"/>
    <property type="match status" value="1"/>
</dbReference>
<accession>A0AAD4R7X7</accession>
<dbReference type="PROSITE" id="PS51819">
    <property type="entry name" value="VOC"/>
    <property type="match status" value="2"/>
</dbReference>
<dbReference type="PANTHER" id="PTHR46466:SF1">
    <property type="entry name" value="GLYOXALASE DOMAIN-CONTAINING PROTEIN 4"/>
    <property type="match status" value="1"/>
</dbReference>
<protein>
    <submittedName>
        <fullName evidence="4">Glyoxalase domain-containing protein 4</fullName>
    </submittedName>
</protein>
<evidence type="ECO:0000313" key="5">
    <source>
        <dbReference type="Proteomes" id="UP001201812"/>
    </source>
</evidence>
<evidence type="ECO:0000259" key="3">
    <source>
        <dbReference type="PROSITE" id="PS51819"/>
    </source>
</evidence>
<dbReference type="SUPFAM" id="SSF54593">
    <property type="entry name" value="Glyoxalase/Bleomycin resistance protein/Dihydroxybiphenyl dioxygenase"/>
    <property type="match status" value="2"/>
</dbReference>
<dbReference type="Gene3D" id="3.10.180.10">
    <property type="entry name" value="2,3-Dihydroxybiphenyl 1,2-Dioxygenase, domain 1"/>
    <property type="match status" value="2"/>
</dbReference>
<proteinExistence type="inferred from homology"/>
<name>A0AAD4R7X7_9BILA</name>
<dbReference type="Proteomes" id="UP001201812">
    <property type="component" value="Unassembled WGS sequence"/>
</dbReference>
<reference evidence="4" key="1">
    <citation type="submission" date="2022-01" db="EMBL/GenBank/DDBJ databases">
        <title>Genome Sequence Resource for Two Populations of Ditylenchus destructor, the Migratory Endoparasitic Phytonematode.</title>
        <authorList>
            <person name="Zhang H."/>
            <person name="Lin R."/>
            <person name="Xie B."/>
        </authorList>
    </citation>
    <scope>NUCLEOTIDE SEQUENCE</scope>
    <source>
        <strain evidence="4">BazhouSP</strain>
    </source>
</reference>
<keyword evidence="2" id="KW-0677">Repeat</keyword>
<sequence length="284" mass="31719">MSVNSRALHYVFRVGNRKASYDFFVKTLGMKVLRHEEFYEPCKATCNGPFDGKWSKTMIGYGSEDDHFVLELTYNYGITSYELGNDFAGIHIESVEAFKKAQESGEKCADGIYKLIDPDGHAFFVKSGNNSYPLVKVSVNVKNLDQSKEFWSSLCGMTVETSSEDKCILSYGKDQCKLELNSLNGIELNRGTAFGRIAFACPTNELKQIEERMNAANPQFVQTPLVSLDTPGKSTVWVVILRDPNDHEICFVGDEAYKELSVIDPKAKDLLEEAIANDPSLKTA</sequence>
<dbReference type="PANTHER" id="PTHR46466">
    <property type="entry name" value="GLYOXALASE DOMAIN-CONTAINING PROTEIN 4"/>
    <property type="match status" value="1"/>
</dbReference>
<gene>
    <name evidence="4" type="ORF">DdX_07257</name>
</gene>
<dbReference type="InterPro" id="IPR043194">
    <property type="entry name" value="GLOD4_C"/>
</dbReference>
<dbReference type="InterPro" id="IPR029068">
    <property type="entry name" value="Glyas_Bleomycin-R_OHBP_Dase"/>
</dbReference>
<dbReference type="InterPro" id="IPR043193">
    <property type="entry name" value="GLOD4"/>
</dbReference>
<dbReference type="EMBL" id="JAKKPZ010000010">
    <property type="protein sequence ID" value="KAI1716222.1"/>
    <property type="molecule type" value="Genomic_DNA"/>
</dbReference>
<dbReference type="InterPro" id="IPR037523">
    <property type="entry name" value="VOC_core"/>
</dbReference>
<organism evidence="4 5">
    <name type="scientific">Ditylenchus destructor</name>
    <dbReference type="NCBI Taxonomy" id="166010"/>
    <lineage>
        <taxon>Eukaryota</taxon>
        <taxon>Metazoa</taxon>
        <taxon>Ecdysozoa</taxon>
        <taxon>Nematoda</taxon>
        <taxon>Chromadorea</taxon>
        <taxon>Rhabditida</taxon>
        <taxon>Tylenchina</taxon>
        <taxon>Tylenchomorpha</taxon>
        <taxon>Sphaerularioidea</taxon>
        <taxon>Anguinidae</taxon>
        <taxon>Anguininae</taxon>
        <taxon>Ditylenchus</taxon>
    </lineage>
</organism>
<dbReference type="AlphaFoldDB" id="A0AAD4R7X7"/>
<evidence type="ECO:0000256" key="1">
    <source>
        <dbReference type="ARBA" id="ARBA00010363"/>
    </source>
</evidence>
<keyword evidence="5" id="KW-1185">Reference proteome</keyword>
<evidence type="ECO:0000256" key="2">
    <source>
        <dbReference type="ARBA" id="ARBA00022737"/>
    </source>
</evidence>
<feature type="domain" description="VOC" evidence="3">
    <location>
        <begin position="6"/>
        <end position="139"/>
    </location>
</feature>
<feature type="domain" description="VOC" evidence="3">
    <location>
        <begin position="133"/>
        <end position="254"/>
    </location>
</feature>
<dbReference type="CDD" id="cd16357">
    <property type="entry name" value="GLOD4_C"/>
    <property type="match status" value="1"/>
</dbReference>
<comment type="caution">
    <text evidence="4">The sequence shown here is derived from an EMBL/GenBank/DDBJ whole genome shotgun (WGS) entry which is preliminary data.</text>
</comment>
<dbReference type="Pfam" id="PF00903">
    <property type="entry name" value="Glyoxalase"/>
    <property type="match status" value="1"/>
</dbReference>
<evidence type="ECO:0000313" key="4">
    <source>
        <dbReference type="EMBL" id="KAI1716222.1"/>
    </source>
</evidence>